<dbReference type="SUPFAM" id="SSF52768">
    <property type="entry name" value="Arginase/deacetylase"/>
    <property type="match status" value="1"/>
</dbReference>
<dbReference type="EMBL" id="NDXW01000001">
    <property type="protein sequence ID" value="RDH45566.1"/>
    <property type="molecule type" value="Genomic_DNA"/>
</dbReference>
<dbReference type="PANTHER" id="PTHR11358:SF35">
    <property type="entry name" value="FORMIMIDOYLGLUTAMASE"/>
    <property type="match status" value="1"/>
</dbReference>
<comment type="function">
    <text evidence="5">Catalyzes the conversion of N-formimidoyl-L-glutamate to L-glutamate and formamide.</text>
</comment>
<dbReference type="GO" id="GO:0030145">
    <property type="term" value="F:manganese ion binding"/>
    <property type="evidence" value="ECO:0007669"/>
    <property type="project" value="UniProtKB-UniRule"/>
</dbReference>
<reference evidence="10 11" key="1">
    <citation type="submission" date="2017-04" db="EMBL/GenBank/DDBJ databases">
        <title>Draft genome sequence of Zooshikella ganghwensis VG4 isolated from Red Sea sediments.</title>
        <authorList>
            <person name="Rehman Z."/>
            <person name="Alam I."/>
            <person name="Kamau A."/>
            <person name="Bajic V."/>
            <person name="Leiknes T."/>
        </authorList>
    </citation>
    <scope>NUCLEOTIDE SEQUENCE [LARGE SCALE GENOMIC DNA]</scope>
    <source>
        <strain evidence="10 11">VG4</strain>
    </source>
</reference>
<feature type="binding site" evidence="5 7">
    <location>
        <position position="192"/>
    </location>
    <ligand>
        <name>Mn(2+)</name>
        <dbReference type="ChEBI" id="CHEBI:29035"/>
        <label>1</label>
    </ligand>
</feature>
<comment type="pathway">
    <text evidence="5">Amino-acid degradation; L-histidine degradation into L-glutamate; L-glutamate from N-formimidoyl-L-glutamate (hydrolase route): step 1/1.</text>
</comment>
<comment type="cofactor">
    <cofactor evidence="5 7">
        <name>Mn(2+)</name>
        <dbReference type="ChEBI" id="CHEBI:29035"/>
    </cofactor>
    <text evidence="5 7">Binds 2 manganese ions per subunit.</text>
</comment>
<keyword evidence="3 5" id="KW-0369">Histidine metabolism</keyword>
<protein>
    <recommendedName>
        <fullName evidence="5 6">Formimidoylglutamase</fullName>
        <ecNumber evidence="5 6">3.5.3.8</ecNumber>
    </recommendedName>
    <alternativeName>
        <fullName evidence="5">Formiminoglutamase</fullName>
    </alternativeName>
    <alternativeName>
        <fullName evidence="5">Formiminoglutamate hydrolase</fullName>
    </alternativeName>
</protein>
<dbReference type="AlphaFoldDB" id="A0A4P9VRA9"/>
<name>A0A4P9VRA9_9GAMM</name>
<feature type="binding site" evidence="5 7">
    <location>
        <position position="163"/>
    </location>
    <ligand>
        <name>Mn(2+)</name>
        <dbReference type="ChEBI" id="CHEBI:29035"/>
        <label>1</label>
    </ligand>
</feature>
<comment type="similarity">
    <text evidence="5 8 9">Belongs to the arginase family.</text>
</comment>
<feature type="binding site" evidence="7">
    <location>
        <position position="194"/>
    </location>
    <ligand>
        <name>Mn(2+)</name>
        <dbReference type="ChEBI" id="CHEBI:29035"/>
        <label>1</label>
    </ligand>
</feature>
<keyword evidence="11" id="KW-1185">Reference proteome</keyword>
<dbReference type="HAMAP" id="MF_00737">
    <property type="entry name" value="Formimidoylglutam"/>
    <property type="match status" value="1"/>
</dbReference>
<dbReference type="PANTHER" id="PTHR11358">
    <property type="entry name" value="ARGINASE/AGMATINASE"/>
    <property type="match status" value="1"/>
</dbReference>
<dbReference type="GO" id="GO:0050415">
    <property type="term" value="F:formimidoylglutamase activity"/>
    <property type="evidence" value="ECO:0007669"/>
    <property type="project" value="UniProtKB-UniRule"/>
</dbReference>
<dbReference type="CDD" id="cd09988">
    <property type="entry name" value="Formimidoylglutamase"/>
    <property type="match status" value="1"/>
</dbReference>
<evidence type="ECO:0000256" key="4">
    <source>
        <dbReference type="ARBA" id="ARBA00023211"/>
    </source>
</evidence>
<feature type="binding site" evidence="7">
    <location>
        <position position="287"/>
    </location>
    <ligand>
        <name>Mn(2+)</name>
        <dbReference type="ChEBI" id="CHEBI:29035"/>
        <label>1</label>
    </ligand>
</feature>
<evidence type="ECO:0000256" key="7">
    <source>
        <dbReference type="PIRSR" id="PIRSR036979-1"/>
    </source>
</evidence>
<dbReference type="EC" id="3.5.3.8" evidence="5 6"/>
<comment type="caution">
    <text evidence="10">The sequence shown here is derived from an EMBL/GenBank/DDBJ whole genome shotgun (WGS) entry which is preliminary data.</text>
</comment>
<dbReference type="InterPro" id="IPR005923">
    <property type="entry name" value="HutG"/>
</dbReference>
<evidence type="ECO:0000313" key="11">
    <source>
        <dbReference type="Proteomes" id="UP000257039"/>
    </source>
</evidence>
<evidence type="ECO:0000256" key="6">
    <source>
        <dbReference type="NCBIfam" id="TIGR01227"/>
    </source>
</evidence>
<dbReference type="InterPro" id="IPR006035">
    <property type="entry name" value="Ureohydrolase"/>
</dbReference>
<dbReference type="PIRSF" id="PIRSF036979">
    <property type="entry name" value="Arginase"/>
    <property type="match status" value="1"/>
</dbReference>
<dbReference type="InterPro" id="IPR020855">
    <property type="entry name" value="Ureohydrolase_Mn_BS"/>
</dbReference>
<feature type="binding site" evidence="5">
    <location>
        <position position="287"/>
    </location>
    <ligand>
        <name>Mn(2+)</name>
        <dbReference type="ChEBI" id="CHEBI:29035"/>
        <label>2</label>
    </ligand>
</feature>
<keyword evidence="1 5" id="KW-0479">Metal-binding</keyword>
<feature type="binding site" evidence="5">
    <location>
        <position position="192"/>
    </location>
    <ligand>
        <name>Mn(2+)</name>
        <dbReference type="ChEBI" id="CHEBI:29035"/>
        <label>2</label>
    </ligand>
</feature>
<evidence type="ECO:0000313" key="10">
    <source>
        <dbReference type="EMBL" id="RDH45566.1"/>
    </source>
</evidence>
<feature type="binding site" evidence="5">
    <location>
        <position position="194"/>
    </location>
    <ligand>
        <name>Mn(2+)</name>
        <dbReference type="ChEBI" id="CHEBI:29035"/>
        <label>2</label>
    </ligand>
</feature>
<dbReference type="Gene3D" id="3.40.800.10">
    <property type="entry name" value="Ureohydrolase domain"/>
    <property type="match status" value="1"/>
</dbReference>
<dbReference type="NCBIfam" id="TIGR01227">
    <property type="entry name" value="hutG"/>
    <property type="match status" value="1"/>
</dbReference>
<dbReference type="GO" id="GO:0019556">
    <property type="term" value="P:L-histidine catabolic process to glutamate and formamide"/>
    <property type="evidence" value="ECO:0007669"/>
    <property type="project" value="UniProtKB-UniRule"/>
</dbReference>
<feature type="binding site" evidence="5 7">
    <location>
        <position position="196"/>
    </location>
    <ligand>
        <name>Mn(2+)</name>
        <dbReference type="ChEBI" id="CHEBI:29035"/>
        <label>1</label>
    </ligand>
</feature>
<dbReference type="RefSeq" id="WP_094788506.1">
    <property type="nucleotide sequence ID" value="NZ_NDXW01000001.1"/>
</dbReference>
<feature type="binding site" evidence="5 7">
    <location>
        <position position="285"/>
    </location>
    <ligand>
        <name>Mn(2+)</name>
        <dbReference type="ChEBI" id="CHEBI:29035"/>
        <label>1</label>
    </ligand>
</feature>
<evidence type="ECO:0000256" key="3">
    <source>
        <dbReference type="ARBA" id="ARBA00022808"/>
    </source>
</evidence>
<accession>A0A4P9VRA9</accession>
<dbReference type="GO" id="GO:0019557">
    <property type="term" value="P:L-histidine catabolic process to glutamate and formate"/>
    <property type="evidence" value="ECO:0007669"/>
    <property type="project" value="UniProtKB-UniPathway"/>
</dbReference>
<dbReference type="Pfam" id="PF00491">
    <property type="entry name" value="Arginase"/>
    <property type="match status" value="1"/>
</dbReference>
<dbReference type="GO" id="GO:0033389">
    <property type="term" value="P:putrescine biosynthetic process from arginine, via agmatine"/>
    <property type="evidence" value="ECO:0007669"/>
    <property type="project" value="TreeGrafter"/>
</dbReference>
<evidence type="ECO:0000256" key="2">
    <source>
        <dbReference type="ARBA" id="ARBA00022801"/>
    </source>
</evidence>
<dbReference type="InterPro" id="IPR023696">
    <property type="entry name" value="Ureohydrolase_dom_sf"/>
</dbReference>
<dbReference type="UniPathway" id="UPA00379">
    <property type="reaction ID" value="UER00552"/>
</dbReference>
<feature type="binding site" evidence="5">
    <location>
        <position position="285"/>
    </location>
    <ligand>
        <name>Mn(2+)</name>
        <dbReference type="ChEBI" id="CHEBI:29035"/>
        <label>2</label>
    </ligand>
</feature>
<keyword evidence="2 5" id="KW-0378">Hydrolase</keyword>
<dbReference type="PROSITE" id="PS51409">
    <property type="entry name" value="ARGINASE_2"/>
    <property type="match status" value="1"/>
</dbReference>
<evidence type="ECO:0000256" key="8">
    <source>
        <dbReference type="PROSITE-ProRule" id="PRU00742"/>
    </source>
</evidence>
<evidence type="ECO:0000256" key="1">
    <source>
        <dbReference type="ARBA" id="ARBA00022723"/>
    </source>
</evidence>
<organism evidence="10 11">
    <name type="scientific">Zooshikella ganghwensis</name>
    <dbReference type="NCBI Taxonomy" id="202772"/>
    <lineage>
        <taxon>Bacteria</taxon>
        <taxon>Pseudomonadati</taxon>
        <taxon>Pseudomonadota</taxon>
        <taxon>Gammaproteobacteria</taxon>
        <taxon>Oceanospirillales</taxon>
        <taxon>Zooshikellaceae</taxon>
        <taxon>Zooshikella</taxon>
    </lineage>
</organism>
<sequence length="356" mass="39562">MESKITLKCWKPTPATIWQGREDTEEGTAGYRWHQQVQCLSKPDWPTQGTVLLGFVCEEGVRRNQGRVGAAGGPEAIRKALANLPWHDEIIAHTEMVNIQDQTIQAGTHTLSKAAIWDGGDVICAEEDRLLQADLTQAQQTLADAITGIFQEGAKPMVLGGGHEVSFGSFLGLAQWALCQPQLPRIGILNVDPHFDIRKPGSNGPSSGTPFYQVAQWSEAHKWPFHYGCLGISRWSNTQALFQRADQWQIQYRFDTQLSEGQLPETLSWIDAFVAEIDWLYLTIDMDVFPAALVPGVSAPAAMGVHPWVVEHIISHLRQHYSHKLMLADVAELNPTYDRDQISAKVAARLVANLLQ</sequence>
<evidence type="ECO:0000256" key="5">
    <source>
        <dbReference type="HAMAP-Rule" id="MF_00737"/>
    </source>
</evidence>
<dbReference type="Proteomes" id="UP000257039">
    <property type="component" value="Unassembled WGS sequence"/>
</dbReference>
<evidence type="ECO:0000256" key="9">
    <source>
        <dbReference type="RuleBase" id="RU003684"/>
    </source>
</evidence>
<dbReference type="GO" id="GO:0008783">
    <property type="term" value="F:agmatinase activity"/>
    <property type="evidence" value="ECO:0007669"/>
    <property type="project" value="TreeGrafter"/>
</dbReference>
<proteinExistence type="inferred from homology"/>
<dbReference type="PROSITE" id="PS01053">
    <property type="entry name" value="ARGINASE_1"/>
    <property type="match status" value="1"/>
</dbReference>
<gene>
    <name evidence="5 10" type="primary">hutG</name>
    <name evidence="10" type="ORF">B9G39_20090</name>
</gene>
<keyword evidence="4 5" id="KW-0464">Manganese</keyword>
<comment type="catalytic activity">
    <reaction evidence="5">
        <text>N-formimidoyl-L-glutamate + H2O = formamide + L-glutamate</text>
        <dbReference type="Rhea" id="RHEA:22492"/>
        <dbReference type="ChEBI" id="CHEBI:15377"/>
        <dbReference type="ChEBI" id="CHEBI:16397"/>
        <dbReference type="ChEBI" id="CHEBI:29985"/>
        <dbReference type="ChEBI" id="CHEBI:58928"/>
        <dbReference type="EC" id="3.5.3.8"/>
    </reaction>
</comment>